<dbReference type="PANTHER" id="PTHR45453">
    <property type="entry name" value="PHOSPHATE REGULON SENSOR PROTEIN PHOR"/>
    <property type="match status" value="1"/>
</dbReference>
<dbReference type="SMART" id="SM00387">
    <property type="entry name" value="HATPase_c"/>
    <property type="match status" value="1"/>
</dbReference>
<keyword evidence="7 13" id="KW-0418">Kinase</keyword>
<sequence>MLEDYLKENNGMIPPESQKQEAITAGENQFFYYVVDSKGQLILGNEISPRLRPDLLNLIQGWVPAHKEIRHERLRAARPAWERHDKNKKMGGKESFQPSEDIEIDLIMTGCPIFYRDQLIGTLYIGKDISFLYQLLRWLLVILVGLAVLFFGVALFIGYLMSKRAMVPIIQAFTRQREFVADASHELRTPLSVMLSSINAMEMTESIEADDFSRKLLSNMKDEVKRMTKLVSDLLTLARSDSGTIEILHETFDFRPHAEKVIQAVQPLAASKQINLHLHVPETLVIHGDSEKLTQLLYILLDNAIKYTPNGGEVHLSLSVEASEHRSMLCVVVQDTGIGIKPEDYDRIFDRFYRADKSRSRQMGGHGLGLAIAKWIVEAHQGTIHVSSELGKGSTFTIRIPFSVTQKRRCKVSDENLASG</sequence>
<dbReference type="InterPro" id="IPR036097">
    <property type="entry name" value="HisK_dim/P_sf"/>
</dbReference>
<evidence type="ECO:0000313" key="14">
    <source>
        <dbReference type="Proteomes" id="UP000199545"/>
    </source>
</evidence>
<dbReference type="PANTHER" id="PTHR45453:SF1">
    <property type="entry name" value="PHOSPHATE REGULON SENSOR PROTEIN PHOR"/>
    <property type="match status" value="1"/>
</dbReference>
<comment type="catalytic activity">
    <reaction evidence="1">
        <text>ATP + protein L-histidine = ADP + protein N-phospho-L-histidine.</text>
        <dbReference type="EC" id="2.7.13.3"/>
    </reaction>
</comment>
<keyword evidence="11" id="KW-1133">Transmembrane helix</keyword>
<dbReference type="GO" id="GO:0016036">
    <property type="term" value="P:cellular response to phosphate starvation"/>
    <property type="evidence" value="ECO:0007669"/>
    <property type="project" value="TreeGrafter"/>
</dbReference>
<evidence type="ECO:0000256" key="9">
    <source>
        <dbReference type="ARBA" id="ARBA00023012"/>
    </source>
</evidence>
<dbReference type="PROSITE" id="PS50109">
    <property type="entry name" value="HIS_KIN"/>
    <property type="match status" value="1"/>
</dbReference>
<evidence type="ECO:0000256" key="8">
    <source>
        <dbReference type="ARBA" id="ARBA00022840"/>
    </source>
</evidence>
<keyword evidence="5" id="KW-0808">Transferase</keyword>
<accession>A0A1I3JN75</accession>
<dbReference type="GO" id="GO:0000155">
    <property type="term" value="F:phosphorelay sensor kinase activity"/>
    <property type="evidence" value="ECO:0007669"/>
    <property type="project" value="InterPro"/>
</dbReference>
<gene>
    <name evidence="13" type="ORF">SAMN05421852_101135</name>
</gene>
<dbReference type="InterPro" id="IPR004358">
    <property type="entry name" value="Sig_transdc_His_kin-like_C"/>
</dbReference>
<feature type="domain" description="Histidine kinase" evidence="12">
    <location>
        <begin position="182"/>
        <end position="404"/>
    </location>
</feature>
<dbReference type="GO" id="GO:0005886">
    <property type="term" value="C:plasma membrane"/>
    <property type="evidence" value="ECO:0007669"/>
    <property type="project" value="UniProtKB-SubCell"/>
</dbReference>
<dbReference type="InterPro" id="IPR050351">
    <property type="entry name" value="BphY/WalK/GraS-like"/>
</dbReference>
<organism evidence="13 14">
    <name type="scientific">Thermoflavimicrobium dichotomicum</name>
    <dbReference type="NCBI Taxonomy" id="46223"/>
    <lineage>
        <taxon>Bacteria</taxon>
        <taxon>Bacillati</taxon>
        <taxon>Bacillota</taxon>
        <taxon>Bacilli</taxon>
        <taxon>Bacillales</taxon>
        <taxon>Thermoactinomycetaceae</taxon>
        <taxon>Thermoflavimicrobium</taxon>
    </lineage>
</organism>
<dbReference type="Pfam" id="PF02518">
    <property type="entry name" value="HATPase_c"/>
    <property type="match status" value="1"/>
</dbReference>
<evidence type="ECO:0000256" key="3">
    <source>
        <dbReference type="ARBA" id="ARBA00012438"/>
    </source>
</evidence>
<keyword evidence="11" id="KW-0812">Transmembrane</keyword>
<dbReference type="InterPro" id="IPR005467">
    <property type="entry name" value="His_kinase_dom"/>
</dbReference>
<dbReference type="InterPro" id="IPR036890">
    <property type="entry name" value="HATPase_C_sf"/>
</dbReference>
<dbReference type="InterPro" id="IPR003661">
    <property type="entry name" value="HisK_dim/P_dom"/>
</dbReference>
<dbReference type="PRINTS" id="PR00344">
    <property type="entry name" value="BCTRLSENSOR"/>
</dbReference>
<dbReference type="CDD" id="cd00082">
    <property type="entry name" value="HisKA"/>
    <property type="match status" value="1"/>
</dbReference>
<evidence type="ECO:0000256" key="5">
    <source>
        <dbReference type="ARBA" id="ARBA00022679"/>
    </source>
</evidence>
<dbReference type="GO" id="GO:0004721">
    <property type="term" value="F:phosphoprotein phosphatase activity"/>
    <property type="evidence" value="ECO:0007669"/>
    <property type="project" value="TreeGrafter"/>
</dbReference>
<evidence type="ECO:0000313" key="13">
    <source>
        <dbReference type="EMBL" id="SFI61626.1"/>
    </source>
</evidence>
<evidence type="ECO:0000256" key="10">
    <source>
        <dbReference type="ARBA" id="ARBA00023136"/>
    </source>
</evidence>
<reference evidence="13 14" key="1">
    <citation type="submission" date="2016-10" db="EMBL/GenBank/DDBJ databases">
        <authorList>
            <person name="de Groot N.N."/>
        </authorList>
    </citation>
    <scope>NUCLEOTIDE SEQUENCE [LARGE SCALE GENOMIC DNA]</scope>
    <source>
        <strain evidence="13 14">DSM 44778</strain>
    </source>
</reference>
<dbReference type="Gene3D" id="1.10.287.130">
    <property type="match status" value="1"/>
</dbReference>
<dbReference type="RefSeq" id="WP_093227090.1">
    <property type="nucleotide sequence ID" value="NZ_FORR01000001.1"/>
</dbReference>
<keyword evidence="14" id="KW-1185">Reference proteome</keyword>
<evidence type="ECO:0000259" key="12">
    <source>
        <dbReference type="PROSITE" id="PS50109"/>
    </source>
</evidence>
<dbReference type="SMART" id="SM00388">
    <property type="entry name" value="HisKA"/>
    <property type="match status" value="1"/>
</dbReference>
<dbReference type="SUPFAM" id="SSF55874">
    <property type="entry name" value="ATPase domain of HSP90 chaperone/DNA topoisomerase II/histidine kinase"/>
    <property type="match status" value="1"/>
</dbReference>
<keyword evidence="9" id="KW-0902">Two-component regulatory system</keyword>
<evidence type="ECO:0000256" key="11">
    <source>
        <dbReference type="SAM" id="Phobius"/>
    </source>
</evidence>
<dbReference type="CDD" id="cd16922">
    <property type="entry name" value="HATPase_EvgS-ArcB-TorS-like"/>
    <property type="match status" value="1"/>
</dbReference>
<evidence type="ECO:0000256" key="4">
    <source>
        <dbReference type="ARBA" id="ARBA00022553"/>
    </source>
</evidence>
<protein>
    <recommendedName>
        <fullName evidence="3">histidine kinase</fullName>
        <ecNumber evidence="3">2.7.13.3</ecNumber>
    </recommendedName>
</protein>
<dbReference type="AlphaFoldDB" id="A0A1I3JN75"/>
<keyword evidence="10 11" id="KW-0472">Membrane</keyword>
<dbReference type="STRING" id="46223.SAMN05421852_101135"/>
<dbReference type="Pfam" id="PF00512">
    <property type="entry name" value="HisKA"/>
    <property type="match status" value="1"/>
</dbReference>
<name>A0A1I3JN75_9BACL</name>
<dbReference type="FunFam" id="1.10.287.130:FF:000001">
    <property type="entry name" value="Two-component sensor histidine kinase"/>
    <property type="match status" value="1"/>
</dbReference>
<keyword evidence="6" id="KW-0547">Nucleotide-binding</keyword>
<evidence type="ECO:0000256" key="6">
    <source>
        <dbReference type="ARBA" id="ARBA00022741"/>
    </source>
</evidence>
<dbReference type="SUPFAM" id="SSF47384">
    <property type="entry name" value="Homodimeric domain of signal transducing histidine kinase"/>
    <property type="match status" value="1"/>
</dbReference>
<evidence type="ECO:0000256" key="1">
    <source>
        <dbReference type="ARBA" id="ARBA00000085"/>
    </source>
</evidence>
<comment type="subcellular location">
    <subcellularLocation>
        <location evidence="2">Cell membrane</location>
        <topology evidence="2">Multi-pass membrane protein</topology>
    </subcellularLocation>
</comment>
<evidence type="ECO:0000256" key="7">
    <source>
        <dbReference type="ARBA" id="ARBA00022777"/>
    </source>
</evidence>
<dbReference type="EC" id="2.7.13.3" evidence="3"/>
<dbReference type="FunFam" id="3.30.565.10:FF:000006">
    <property type="entry name" value="Sensor histidine kinase WalK"/>
    <property type="match status" value="1"/>
</dbReference>
<dbReference type="GO" id="GO:0005524">
    <property type="term" value="F:ATP binding"/>
    <property type="evidence" value="ECO:0007669"/>
    <property type="project" value="UniProtKB-KW"/>
</dbReference>
<dbReference type="OrthoDB" id="9813151at2"/>
<proteinExistence type="predicted"/>
<keyword evidence="8" id="KW-0067">ATP-binding</keyword>
<dbReference type="Gene3D" id="3.30.565.10">
    <property type="entry name" value="Histidine kinase-like ATPase, C-terminal domain"/>
    <property type="match status" value="1"/>
</dbReference>
<keyword evidence="4" id="KW-0597">Phosphoprotein</keyword>
<dbReference type="Proteomes" id="UP000199545">
    <property type="component" value="Unassembled WGS sequence"/>
</dbReference>
<dbReference type="InterPro" id="IPR003594">
    <property type="entry name" value="HATPase_dom"/>
</dbReference>
<dbReference type="EMBL" id="FORR01000001">
    <property type="protein sequence ID" value="SFI61626.1"/>
    <property type="molecule type" value="Genomic_DNA"/>
</dbReference>
<evidence type="ECO:0000256" key="2">
    <source>
        <dbReference type="ARBA" id="ARBA00004651"/>
    </source>
</evidence>
<feature type="transmembrane region" description="Helical" evidence="11">
    <location>
        <begin position="135"/>
        <end position="161"/>
    </location>
</feature>